<dbReference type="GO" id="GO:0005096">
    <property type="term" value="F:GTPase activator activity"/>
    <property type="evidence" value="ECO:0007669"/>
    <property type="project" value="UniProtKB-KW"/>
</dbReference>
<dbReference type="EMBL" id="CADEAL010002187">
    <property type="protein sequence ID" value="CAB1438604.1"/>
    <property type="molecule type" value="Genomic_DNA"/>
</dbReference>
<evidence type="ECO:0000256" key="2">
    <source>
        <dbReference type="ARBA" id="ARBA00022468"/>
    </source>
</evidence>
<keyword evidence="2" id="KW-0343">GTPase activation</keyword>
<dbReference type="Proteomes" id="UP001153269">
    <property type="component" value="Unassembled WGS sequence"/>
</dbReference>
<dbReference type="Pfam" id="PF00996">
    <property type="entry name" value="GDI"/>
    <property type="match status" value="1"/>
</dbReference>
<comment type="caution">
    <text evidence="3">The sequence shown here is derived from an EMBL/GenBank/DDBJ whole genome shotgun (WGS) entry which is preliminary data.</text>
</comment>
<dbReference type="GO" id="GO:0007264">
    <property type="term" value="P:small GTPase-mediated signal transduction"/>
    <property type="evidence" value="ECO:0007669"/>
    <property type="project" value="InterPro"/>
</dbReference>
<accession>A0A9N7YUY3</accession>
<comment type="similarity">
    <text evidence="1">Belongs to the Rab GDI family.</text>
</comment>
<dbReference type="InterPro" id="IPR036188">
    <property type="entry name" value="FAD/NAD-bd_sf"/>
</dbReference>
<evidence type="ECO:0008006" key="5">
    <source>
        <dbReference type="Google" id="ProtNLM"/>
    </source>
</evidence>
<protein>
    <recommendedName>
        <fullName evidence="5">Rab GDP dissociation inhibitor</fullName>
    </recommendedName>
</protein>
<proteinExistence type="inferred from homology"/>
<dbReference type="GO" id="GO:0005092">
    <property type="term" value="F:GDP-dissociation inhibitor activity"/>
    <property type="evidence" value="ECO:0007669"/>
    <property type="project" value="InterPro"/>
</dbReference>
<keyword evidence="4" id="KW-1185">Reference proteome</keyword>
<dbReference type="InterPro" id="IPR018203">
    <property type="entry name" value="GDP_dissociation_inhibitor"/>
</dbReference>
<name>A0A9N7YUY3_PLEPL</name>
<evidence type="ECO:0000313" key="4">
    <source>
        <dbReference type="Proteomes" id="UP001153269"/>
    </source>
</evidence>
<dbReference type="SUPFAM" id="SSF51905">
    <property type="entry name" value="FAD/NAD(P)-binding domain"/>
    <property type="match status" value="1"/>
</dbReference>
<gene>
    <name evidence="3" type="ORF">PLEPLA_LOCUS26495</name>
</gene>
<reference evidence="3" key="1">
    <citation type="submission" date="2020-03" db="EMBL/GenBank/DDBJ databases">
        <authorList>
            <person name="Weist P."/>
        </authorList>
    </citation>
    <scope>NUCLEOTIDE SEQUENCE</scope>
</reference>
<evidence type="ECO:0000256" key="1">
    <source>
        <dbReference type="ARBA" id="ARBA00005593"/>
    </source>
</evidence>
<evidence type="ECO:0000313" key="3">
    <source>
        <dbReference type="EMBL" id="CAB1438604.1"/>
    </source>
</evidence>
<dbReference type="Gene3D" id="3.50.50.60">
    <property type="entry name" value="FAD/NAD(P)-binding domain"/>
    <property type="match status" value="1"/>
</dbReference>
<feature type="non-terminal residue" evidence="3">
    <location>
        <position position="1"/>
    </location>
</feature>
<dbReference type="AlphaFoldDB" id="A0A9N7YUY3"/>
<organism evidence="3 4">
    <name type="scientific">Pleuronectes platessa</name>
    <name type="common">European plaice</name>
    <dbReference type="NCBI Taxonomy" id="8262"/>
    <lineage>
        <taxon>Eukaryota</taxon>
        <taxon>Metazoa</taxon>
        <taxon>Chordata</taxon>
        <taxon>Craniata</taxon>
        <taxon>Vertebrata</taxon>
        <taxon>Euteleostomi</taxon>
        <taxon>Actinopterygii</taxon>
        <taxon>Neopterygii</taxon>
        <taxon>Teleostei</taxon>
        <taxon>Neoteleostei</taxon>
        <taxon>Acanthomorphata</taxon>
        <taxon>Carangaria</taxon>
        <taxon>Pleuronectiformes</taxon>
        <taxon>Pleuronectoidei</taxon>
        <taxon>Pleuronectidae</taxon>
        <taxon>Pleuronectes</taxon>
    </lineage>
</organism>
<sequence length="50" mass="5902">IFISRSYDATTHFETTCDDIKDIYRRMTGSEFDFAEMERKKQDIFGDAAE</sequence>